<gene>
    <name evidence="1" type="ORF">GCM10007916_14930</name>
</gene>
<name>A0ABQ6DZ32_9GAMM</name>
<sequence>MTYPRIEIPFNYRNTCWFCGEPDDKKINFPKKAYEANIVSHKPLCLPSCKECASIVQRSAFTSIYAYRDAIKQALVKKHQKVLSIGSNWTEQELLESELEGSAFEGFKRSAWPMFKMMQARINYVGWPVIINNDQLIEEQDNESFTFDGVNYTCLDDAVTHAVNTFFLDEELFTRVLSVLGKSKFSQAIRLCRLYPKLTSKQRESVFLEILDSIGL</sequence>
<reference evidence="2" key="1">
    <citation type="journal article" date="2019" name="Int. J. Syst. Evol. Microbiol.">
        <title>The Global Catalogue of Microorganisms (GCM) 10K type strain sequencing project: providing services to taxonomists for standard genome sequencing and annotation.</title>
        <authorList>
            <consortium name="The Broad Institute Genomics Platform"/>
            <consortium name="The Broad Institute Genome Sequencing Center for Infectious Disease"/>
            <person name="Wu L."/>
            <person name="Ma J."/>
        </authorList>
    </citation>
    <scope>NUCLEOTIDE SEQUENCE [LARGE SCALE GENOMIC DNA]</scope>
    <source>
        <strain evidence="2">NBRC 103166</strain>
    </source>
</reference>
<evidence type="ECO:0008006" key="3">
    <source>
        <dbReference type="Google" id="ProtNLM"/>
    </source>
</evidence>
<comment type="caution">
    <text evidence="1">The sequence shown here is derived from an EMBL/GenBank/DDBJ whole genome shotgun (WGS) entry which is preliminary data.</text>
</comment>
<organism evidence="1 2">
    <name type="scientific">Psychromonas marina</name>
    <dbReference type="NCBI Taxonomy" id="88364"/>
    <lineage>
        <taxon>Bacteria</taxon>
        <taxon>Pseudomonadati</taxon>
        <taxon>Pseudomonadota</taxon>
        <taxon>Gammaproteobacteria</taxon>
        <taxon>Alteromonadales</taxon>
        <taxon>Psychromonadaceae</taxon>
        <taxon>Psychromonas</taxon>
    </lineage>
</organism>
<keyword evidence="2" id="KW-1185">Reference proteome</keyword>
<dbReference type="RefSeq" id="WP_284203553.1">
    <property type="nucleotide sequence ID" value="NZ_BSPQ01000004.1"/>
</dbReference>
<accession>A0ABQ6DZ32</accession>
<evidence type="ECO:0000313" key="2">
    <source>
        <dbReference type="Proteomes" id="UP001157353"/>
    </source>
</evidence>
<dbReference type="Proteomes" id="UP001157353">
    <property type="component" value="Unassembled WGS sequence"/>
</dbReference>
<dbReference type="EMBL" id="BSPQ01000004">
    <property type="protein sequence ID" value="GLS90426.1"/>
    <property type="molecule type" value="Genomic_DNA"/>
</dbReference>
<protein>
    <recommendedName>
        <fullName evidence="3">HNH endonuclease</fullName>
    </recommendedName>
</protein>
<proteinExistence type="predicted"/>
<evidence type="ECO:0000313" key="1">
    <source>
        <dbReference type="EMBL" id="GLS90426.1"/>
    </source>
</evidence>